<dbReference type="STRING" id="1513793.SAMN06296036_11472"/>
<evidence type="ECO:0008006" key="4">
    <source>
        <dbReference type="Google" id="ProtNLM"/>
    </source>
</evidence>
<dbReference type="RefSeq" id="WP_132321471.1">
    <property type="nucleotide sequence ID" value="NZ_FWZT01000014.1"/>
</dbReference>
<keyword evidence="1" id="KW-0472">Membrane</keyword>
<gene>
    <name evidence="2" type="ORF">SAMN06296036_11472</name>
</gene>
<sequence length="215" mass="24594">MKSISLKAEPIHFLEVLAFPLALFHLSPHLESLYLGAALGIVGLFLKLWLFAYPKKKNRKFEVYGPYRFLRHPYFCSTLILICAAAMTSRSLVLFLVLMSLFAIIFLKEAPGIDQTRQDVFGGEYLYYKACISSLVPGLIPYPAVTQKDPSLRNLFDVRFKAEIDSIIATSVFYGYVFAYLEFHQIRSYHFLFAGLFMGVLLLRLGRLIQWNANS</sequence>
<proteinExistence type="predicted"/>
<dbReference type="Proteomes" id="UP000192907">
    <property type="component" value="Unassembled WGS sequence"/>
</dbReference>
<dbReference type="Gene3D" id="1.20.120.1630">
    <property type="match status" value="1"/>
</dbReference>
<feature type="transmembrane region" description="Helical" evidence="1">
    <location>
        <begin position="33"/>
        <end position="53"/>
    </location>
</feature>
<reference evidence="3" key="1">
    <citation type="submission" date="2017-04" db="EMBL/GenBank/DDBJ databases">
        <authorList>
            <person name="Varghese N."/>
            <person name="Submissions S."/>
        </authorList>
    </citation>
    <scope>NUCLEOTIDE SEQUENCE [LARGE SCALE GENOMIC DNA]</scope>
    <source>
        <strain evidence="3">RKEM611</strain>
    </source>
</reference>
<keyword evidence="1" id="KW-1133">Transmembrane helix</keyword>
<name>A0A1Y6C5H1_9BACT</name>
<keyword evidence="1" id="KW-0812">Transmembrane</keyword>
<accession>A0A1Y6C5H1</accession>
<feature type="transmembrane region" description="Helical" evidence="1">
    <location>
        <begin position="126"/>
        <end position="145"/>
    </location>
</feature>
<protein>
    <recommendedName>
        <fullName evidence="4">Protein-S-isoprenylcysteine O-methyltransferase Ste14</fullName>
    </recommendedName>
</protein>
<feature type="transmembrane region" description="Helical" evidence="1">
    <location>
        <begin position="189"/>
        <end position="206"/>
    </location>
</feature>
<feature type="transmembrane region" description="Helical" evidence="1">
    <location>
        <begin position="166"/>
        <end position="183"/>
    </location>
</feature>
<evidence type="ECO:0000313" key="2">
    <source>
        <dbReference type="EMBL" id="SMF46693.1"/>
    </source>
</evidence>
<feature type="transmembrane region" description="Helical" evidence="1">
    <location>
        <begin position="74"/>
        <end position="106"/>
    </location>
</feature>
<keyword evidence="3" id="KW-1185">Reference proteome</keyword>
<evidence type="ECO:0000256" key="1">
    <source>
        <dbReference type="SAM" id="Phobius"/>
    </source>
</evidence>
<dbReference type="AlphaFoldDB" id="A0A1Y6C5H1"/>
<organism evidence="2 3">
    <name type="scientific">Pseudobacteriovorax antillogorgiicola</name>
    <dbReference type="NCBI Taxonomy" id="1513793"/>
    <lineage>
        <taxon>Bacteria</taxon>
        <taxon>Pseudomonadati</taxon>
        <taxon>Bdellovibrionota</taxon>
        <taxon>Oligoflexia</taxon>
        <taxon>Oligoflexales</taxon>
        <taxon>Pseudobacteriovoracaceae</taxon>
        <taxon>Pseudobacteriovorax</taxon>
    </lineage>
</organism>
<evidence type="ECO:0000313" key="3">
    <source>
        <dbReference type="Proteomes" id="UP000192907"/>
    </source>
</evidence>
<dbReference type="EMBL" id="FWZT01000014">
    <property type="protein sequence ID" value="SMF46693.1"/>
    <property type="molecule type" value="Genomic_DNA"/>
</dbReference>